<evidence type="ECO:0000313" key="3">
    <source>
        <dbReference type="Proteomes" id="UP000649617"/>
    </source>
</evidence>
<proteinExistence type="predicted"/>
<dbReference type="AlphaFoldDB" id="A0A812VM30"/>
<protein>
    <recommendedName>
        <fullName evidence="1">Tubulin epsilon and delta complex protein 1 domain-containing protein</fullName>
    </recommendedName>
</protein>
<evidence type="ECO:0000259" key="1">
    <source>
        <dbReference type="Pfam" id="PF14970"/>
    </source>
</evidence>
<reference evidence="2" key="1">
    <citation type="submission" date="2021-02" db="EMBL/GenBank/DDBJ databases">
        <authorList>
            <person name="Dougan E. K."/>
            <person name="Rhodes N."/>
            <person name="Thang M."/>
            <person name="Chan C."/>
        </authorList>
    </citation>
    <scope>NUCLEOTIDE SEQUENCE</scope>
</reference>
<accession>A0A812VM30</accession>
<comment type="caution">
    <text evidence="2">The sequence shown here is derived from an EMBL/GenBank/DDBJ whole genome shotgun (WGS) entry which is preliminary data.</text>
</comment>
<dbReference type="EMBL" id="CAJNIZ010042637">
    <property type="protein sequence ID" value="CAE7630210.1"/>
    <property type="molecule type" value="Genomic_DNA"/>
</dbReference>
<keyword evidence="3" id="KW-1185">Reference proteome</keyword>
<dbReference type="InterPro" id="IPR027996">
    <property type="entry name" value="TEDC1_dom"/>
</dbReference>
<dbReference type="Proteomes" id="UP000649617">
    <property type="component" value="Unassembled WGS sequence"/>
</dbReference>
<name>A0A812VM30_SYMPI</name>
<feature type="domain" description="Tubulin epsilon and delta complex protein 1" evidence="1">
    <location>
        <begin position="18"/>
        <end position="178"/>
    </location>
</feature>
<gene>
    <name evidence="2" type="ORF">SPIL2461_LOCUS16520</name>
</gene>
<organism evidence="2 3">
    <name type="scientific">Symbiodinium pilosum</name>
    <name type="common">Dinoflagellate</name>
    <dbReference type="NCBI Taxonomy" id="2952"/>
    <lineage>
        <taxon>Eukaryota</taxon>
        <taxon>Sar</taxon>
        <taxon>Alveolata</taxon>
        <taxon>Dinophyceae</taxon>
        <taxon>Suessiales</taxon>
        <taxon>Symbiodiniaceae</taxon>
        <taxon>Symbiodinium</taxon>
    </lineage>
</organism>
<dbReference type="OrthoDB" id="409886at2759"/>
<evidence type="ECO:0000313" key="2">
    <source>
        <dbReference type="EMBL" id="CAE7630210.1"/>
    </source>
</evidence>
<dbReference type="Pfam" id="PF14970">
    <property type="entry name" value="TEDC1"/>
    <property type="match status" value="1"/>
</dbReference>
<sequence length="453" mass="50808">MTVFRLMLLGYPRTDRLENARELLLAVGFLLGISQLLAGARCTALPPYPNDIASLEKRPSLSSHSGRQTPESDDSLCNALCEDVLQLHGRWHAEMRRIEQLESHRICLLKQIRDMGYQKLQSLEGSDRIKKLQPPTLYELFVLERALLQEHVDDLQKSIMNLQTHKDEELFWRWMGSVQRAGEGASQSSDGSRDRFHLSGCYTTEDMAENFQAFDTSAAFVQRARTELALPLRHFQQKMLHTPGDLREHWDKINKSLPITDQRVLKHELRSLGVAFDALFPSPWNPQLKGAQGVQKAAQCEATLRQVVLVEAGKGPSPNEPSTINIQEHVYALRERYASASREYTDQLAEASKELRKVLTLLADLQVLTIGKNTPSLILICAPHSSKQDYFLPGQRHGLHGCGAWTLHALSACPHLGCDAFPHHADCHAIEVLRMLSTPRGGAAVTFAGFGNF</sequence>